<evidence type="ECO:0000256" key="4">
    <source>
        <dbReference type="ARBA" id="ARBA00023315"/>
    </source>
</evidence>
<dbReference type="Pfam" id="PF14805">
    <property type="entry name" value="THDPS_N_2"/>
    <property type="match status" value="1"/>
</dbReference>
<name>A0A3S0NZE3_CHLPH</name>
<evidence type="ECO:0000313" key="7">
    <source>
        <dbReference type="EMBL" id="RTY38138.1"/>
    </source>
</evidence>
<evidence type="ECO:0000259" key="5">
    <source>
        <dbReference type="Pfam" id="PF14805"/>
    </source>
</evidence>
<gene>
    <name evidence="7" type="ORF">EKD02_05415</name>
    <name evidence="6" type="ORF">GJ685_05185</name>
</gene>
<keyword evidence="4 7" id="KW-0012">Acyltransferase</keyword>
<protein>
    <submittedName>
        <fullName evidence="7">2,3,4,5-tetrahydropyridine-2,6-dicarboxylate N-succinyltransferase</fullName>
        <ecNumber evidence="7">2.3.1.117</ecNumber>
    </submittedName>
</protein>
<feature type="domain" description="Tetrahydrodipicolinate-N-succinyltransferase chain A" evidence="5">
    <location>
        <begin position="26"/>
        <end position="70"/>
    </location>
</feature>
<dbReference type="EMBL" id="WUBZ01000013">
    <property type="protein sequence ID" value="MWV54456.1"/>
    <property type="molecule type" value="Genomic_DNA"/>
</dbReference>
<evidence type="ECO:0000313" key="9">
    <source>
        <dbReference type="Proteomes" id="UP000489351"/>
    </source>
</evidence>
<dbReference type="Gene3D" id="1.10.166.10">
    <property type="entry name" value="Tetrahydrodipicolinate-N-succinyltransferase, N-terminal domain"/>
    <property type="match status" value="1"/>
</dbReference>
<comment type="similarity">
    <text evidence="1">Belongs to the transferase hexapeptide repeat family.</text>
</comment>
<dbReference type="Gene3D" id="2.160.10.10">
    <property type="entry name" value="Hexapeptide repeat proteins"/>
    <property type="match status" value="1"/>
</dbReference>
<dbReference type="RefSeq" id="WP_126384353.1">
    <property type="nucleotide sequence ID" value="NZ_RXYK01000006.1"/>
</dbReference>
<dbReference type="SUPFAM" id="SSF51161">
    <property type="entry name" value="Trimeric LpxA-like enzymes"/>
    <property type="match status" value="1"/>
</dbReference>
<dbReference type="PROSITE" id="PS00101">
    <property type="entry name" value="HEXAPEP_TRANSFERASES"/>
    <property type="match status" value="1"/>
</dbReference>
<dbReference type="CDD" id="cd03350">
    <property type="entry name" value="LbH_THP_succinylT"/>
    <property type="match status" value="1"/>
</dbReference>
<sequence>MGAYDALKEQILGYAKYAAADVGQVAGARDAFMQFKELLNSGHVRAAEKLDGVWQVNGWVKQGILLGMKLGRLQAGRVESGAEGSAFTFIDKDTYPLRQFADDCGVRIVPGGSSVRDGSYLAPSVVMMPPAYVNVGAYVDEGSMIDSHALVGSCAQVGRNVHLSAAVQVGGVLEPVGAMPVIIEDGVMVGGNCGIYEGTIVGERSVIGTGVILNGSTPVYDMVNNTIHRRTEDSPLVIPEGAVVVAGSRGLKGDFATVHGLSIYTPIIIKYRDARTDAATALEEALR</sequence>
<dbReference type="AlphaFoldDB" id="A0A3S0NZE3"/>
<dbReference type="InterPro" id="IPR001451">
    <property type="entry name" value="Hexapep"/>
</dbReference>
<comment type="caution">
    <text evidence="7">The sequence shown here is derived from an EMBL/GenBank/DDBJ whole genome shotgun (WGS) entry which is preliminary data.</text>
</comment>
<organism evidence="7 8">
    <name type="scientific">Chlorobium phaeovibrioides</name>
    <dbReference type="NCBI Taxonomy" id="1094"/>
    <lineage>
        <taxon>Bacteria</taxon>
        <taxon>Pseudomonadati</taxon>
        <taxon>Chlorobiota</taxon>
        <taxon>Chlorobiia</taxon>
        <taxon>Chlorobiales</taxon>
        <taxon>Chlorobiaceae</taxon>
        <taxon>Chlorobium/Pelodictyon group</taxon>
        <taxon>Chlorobium</taxon>
    </lineage>
</organism>
<dbReference type="GO" id="GO:0008666">
    <property type="term" value="F:2,3,4,5-tetrahydropyridine-2,6-dicarboxylate N-succinyltransferase activity"/>
    <property type="evidence" value="ECO:0007669"/>
    <property type="project" value="UniProtKB-EC"/>
</dbReference>
<accession>A0A3S0NZE3</accession>
<keyword evidence="2 7" id="KW-0808">Transferase</keyword>
<dbReference type="Pfam" id="PF14602">
    <property type="entry name" value="Hexapep_2"/>
    <property type="match status" value="1"/>
</dbReference>
<evidence type="ECO:0000256" key="3">
    <source>
        <dbReference type="ARBA" id="ARBA00022737"/>
    </source>
</evidence>
<keyword evidence="3" id="KW-0677">Repeat</keyword>
<dbReference type="InterPro" id="IPR018357">
    <property type="entry name" value="Hexapep_transf_CS"/>
</dbReference>
<evidence type="ECO:0000313" key="6">
    <source>
        <dbReference type="EMBL" id="MWV54456.1"/>
    </source>
</evidence>
<dbReference type="NCBIfam" id="NF008808">
    <property type="entry name" value="PRK11830.1"/>
    <property type="match status" value="1"/>
</dbReference>
<dbReference type="Proteomes" id="UP000279908">
    <property type="component" value="Unassembled WGS sequence"/>
</dbReference>
<dbReference type="InterPro" id="IPR037133">
    <property type="entry name" value="THP_succinylTrfase_N_sf"/>
</dbReference>
<evidence type="ECO:0000256" key="1">
    <source>
        <dbReference type="ARBA" id="ARBA00007274"/>
    </source>
</evidence>
<dbReference type="InterPro" id="IPR023180">
    <property type="entry name" value="THP_succinylTrfase_dom1"/>
</dbReference>
<keyword evidence="9" id="KW-1185">Reference proteome</keyword>
<dbReference type="EMBL" id="RXYK01000006">
    <property type="protein sequence ID" value="RTY38138.1"/>
    <property type="molecule type" value="Genomic_DNA"/>
</dbReference>
<evidence type="ECO:0000313" key="8">
    <source>
        <dbReference type="Proteomes" id="UP000279908"/>
    </source>
</evidence>
<dbReference type="InterPro" id="IPR011004">
    <property type="entry name" value="Trimer_LpxA-like_sf"/>
</dbReference>
<dbReference type="Proteomes" id="UP000489351">
    <property type="component" value="Unassembled WGS sequence"/>
</dbReference>
<evidence type="ECO:0000256" key="2">
    <source>
        <dbReference type="ARBA" id="ARBA00022679"/>
    </source>
</evidence>
<proteinExistence type="inferred from homology"/>
<reference evidence="7 8" key="1">
    <citation type="submission" date="2018-12" db="EMBL/GenBank/DDBJ databases">
        <authorList>
            <person name="Lunina O.N."/>
            <person name="Grouzdev D.S."/>
            <person name="Gorlenko V.M."/>
            <person name="Savvichev A.S."/>
        </authorList>
    </citation>
    <scope>NUCLEOTIDE SEQUENCE [LARGE SCALE GENOMIC DNA]</scope>
    <source>
        <strain evidence="7 8">BrKhr-17</strain>
    </source>
</reference>
<dbReference type="EC" id="2.3.1.117" evidence="7"/>
<reference evidence="6 9" key="2">
    <citation type="submission" date="2019-11" db="EMBL/GenBank/DDBJ databases">
        <title>Green- and brown-colored morphotypes of Chlorobia in the stratified aquatic ecosystems of Kandalaksha Gulf (White Sea): A model for study of the accessory genome evolution.</title>
        <authorList>
            <person name="Grouzdev D.S."/>
        </authorList>
    </citation>
    <scope>NUCLEOTIDE SEQUENCE [LARGE SCALE GENOMIC DNA]</scope>
    <source>
        <strain evidence="6 9">ZM</strain>
    </source>
</reference>